<name>A0A1E5NH41_9SPIR</name>
<dbReference type="AlphaFoldDB" id="A0A1E5NH41"/>
<gene>
    <name evidence="1" type="ORF">BFL38_14250</name>
</gene>
<evidence type="ECO:0000313" key="2">
    <source>
        <dbReference type="Proteomes" id="UP000095247"/>
    </source>
</evidence>
<dbReference type="Proteomes" id="UP000095247">
    <property type="component" value="Unassembled WGS sequence"/>
</dbReference>
<dbReference type="RefSeq" id="WP_069725997.1">
    <property type="nucleotide sequence ID" value="NZ_MDCO01000006.1"/>
</dbReference>
<dbReference type="EMBL" id="MDCO01000006">
    <property type="protein sequence ID" value="OEJ15446.1"/>
    <property type="molecule type" value="Genomic_DNA"/>
</dbReference>
<accession>A0A1E5NH41</accession>
<reference evidence="1 2" key="1">
    <citation type="submission" date="2016-08" db="EMBL/GenBank/DDBJ databases">
        <title>Characterization and recognition of Brachyspira hampsonii sp. nov., a novel intestinal spirochete that is pathogenic to pigs.</title>
        <authorList>
            <person name="Mirajkar N."/>
            <person name="La T."/>
            <person name="Phillips N."/>
            <person name="Hampson D."/>
            <person name="Gebhart C."/>
        </authorList>
    </citation>
    <scope>NUCLEOTIDE SEQUENCE [LARGE SCALE GENOMIC DNA]</scope>
    <source>
        <strain evidence="1 2">P280/1</strain>
    </source>
</reference>
<comment type="caution">
    <text evidence="1">The sequence shown here is derived from an EMBL/GenBank/DDBJ whole genome shotgun (WGS) entry which is preliminary data.</text>
</comment>
<organism evidence="1 2">
    <name type="scientific">Brachyspira hampsonii</name>
    <dbReference type="NCBI Taxonomy" id="1287055"/>
    <lineage>
        <taxon>Bacteria</taxon>
        <taxon>Pseudomonadati</taxon>
        <taxon>Spirochaetota</taxon>
        <taxon>Spirochaetia</taxon>
        <taxon>Brachyspirales</taxon>
        <taxon>Brachyspiraceae</taxon>
        <taxon>Brachyspira</taxon>
    </lineage>
</organism>
<proteinExistence type="predicted"/>
<protein>
    <submittedName>
        <fullName evidence="1">Uncharacterized protein</fullName>
    </submittedName>
</protein>
<sequence>MSIDFKKQKYMFLNGVKYMIEDIKRYSYCYIRMCIIVILKENEEEKIIKYFNRNNLRNDVNKLNQLYAFRKEERKNIELDIYSSKGVDGIKRRLDIQKKL</sequence>
<evidence type="ECO:0000313" key="1">
    <source>
        <dbReference type="EMBL" id="OEJ15446.1"/>
    </source>
</evidence>